<sequence length="388" mass="42378" precursor="true">MNLRSLILALLVALMVALTGCATKERPPELKPQVLISENTWRQVDQDIVAASKDATGQAKLYTRGSMDHWRLRIYQRTEEDFIPWFSNYWTQEWLSMKVTWYNISAAKEEKDRSTKRLAAYLQEQYHDRVLAPVAVEIDPDAIMGQATEFYVQLLSTQLQAIARRYGVPAEQLNRRLQDIPAITLAPPPANNASLYQVLHTEPIATLPAYVALTDQIHTVAAKTGASTSDAAISTVAKSTSERLEAQFASRGIASVAAAAAGRVAGMMISMGAAGIRAMAHESDRPEMEAQVRQNLGTAFDQAWLKLVKSPTTGVMASVLYLAGQIEGSLSKAIEMPVRFGPVPREVPLPGQESVQDERTEEQVPADDGDAAEQPDMGAGSADPSVDE</sequence>
<reference evidence="3 4" key="1">
    <citation type="submission" date="2019-09" db="EMBL/GenBank/DDBJ databases">
        <authorList>
            <person name="Chandra G."/>
            <person name="Truman W A."/>
        </authorList>
    </citation>
    <scope>NUCLEOTIDE SEQUENCE [LARGE SCALE GENOMIC DNA]</scope>
    <source>
        <strain evidence="3">PS691</strain>
    </source>
</reference>
<evidence type="ECO:0000313" key="3">
    <source>
        <dbReference type="EMBL" id="VVN74939.1"/>
    </source>
</evidence>
<keyword evidence="2" id="KW-0732">Signal</keyword>
<feature type="chain" id="PRO_5022806342" description="Lipoprotein" evidence="2">
    <location>
        <begin position="25"/>
        <end position="388"/>
    </location>
</feature>
<evidence type="ECO:0008006" key="5">
    <source>
        <dbReference type="Google" id="ProtNLM"/>
    </source>
</evidence>
<evidence type="ECO:0000256" key="2">
    <source>
        <dbReference type="SAM" id="SignalP"/>
    </source>
</evidence>
<dbReference type="PROSITE" id="PS51257">
    <property type="entry name" value="PROKAR_LIPOPROTEIN"/>
    <property type="match status" value="1"/>
</dbReference>
<evidence type="ECO:0000256" key="1">
    <source>
        <dbReference type="SAM" id="MobiDB-lite"/>
    </source>
</evidence>
<gene>
    <name evidence="3" type="ORF">PS691_00664</name>
</gene>
<organism evidence="3 4">
    <name type="scientific">Pseudomonas fluorescens</name>
    <dbReference type="NCBI Taxonomy" id="294"/>
    <lineage>
        <taxon>Bacteria</taxon>
        <taxon>Pseudomonadati</taxon>
        <taxon>Pseudomonadota</taxon>
        <taxon>Gammaproteobacteria</taxon>
        <taxon>Pseudomonadales</taxon>
        <taxon>Pseudomonadaceae</taxon>
        <taxon>Pseudomonas</taxon>
    </lineage>
</organism>
<feature type="signal peptide" evidence="2">
    <location>
        <begin position="1"/>
        <end position="24"/>
    </location>
</feature>
<feature type="compositionally biased region" description="Acidic residues" evidence="1">
    <location>
        <begin position="364"/>
        <end position="373"/>
    </location>
</feature>
<evidence type="ECO:0000313" key="4">
    <source>
        <dbReference type="Proteomes" id="UP000337909"/>
    </source>
</evidence>
<dbReference type="EMBL" id="CABVHQ010000004">
    <property type="protein sequence ID" value="VVN74939.1"/>
    <property type="molecule type" value="Genomic_DNA"/>
</dbReference>
<proteinExistence type="predicted"/>
<dbReference type="AlphaFoldDB" id="A0A5E7A935"/>
<protein>
    <recommendedName>
        <fullName evidence="5">Lipoprotein</fullName>
    </recommendedName>
</protein>
<dbReference type="Proteomes" id="UP000337909">
    <property type="component" value="Unassembled WGS sequence"/>
</dbReference>
<feature type="region of interest" description="Disordered" evidence="1">
    <location>
        <begin position="341"/>
        <end position="388"/>
    </location>
</feature>
<dbReference type="RefSeq" id="WP_191624174.1">
    <property type="nucleotide sequence ID" value="NZ_CABVHQ010000004.1"/>
</dbReference>
<accession>A0A5E7A935</accession>
<name>A0A5E7A935_PSEFL</name>